<name>A0A0M3HSL4_ASCLU</name>
<dbReference type="AlphaFoldDB" id="A0A0M3HSL4"/>
<keyword evidence="1" id="KW-0472">Membrane</keyword>
<organism evidence="2 3">
    <name type="scientific">Ascaris lumbricoides</name>
    <name type="common">Giant roundworm</name>
    <dbReference type="NCBI Taxonomy" id="6252"/>
    <lineage>
        <taxon>Eukaryota</taxon>
        <taxon>Metazoa</taxon>
        <taxon>Ecdysozoa</taxon>
        <taxon>Nematoda</taxon>
        <taxon>Chromadorea</taxon>
        <taxon>Rhabditida</taxon>
        <taxon>Spirurina</taxon>
        <taxon>Ascaridomorpha</taxon>
        <taxon>Ascaridoidea</taxon>
        <taxon>Ascarididae</taxon>
        <taxon>Ascaris</taxon>
    </lineage>
</organism>
<proteinExistence type="predicted"/>
<feature type="transmembrane region" description="Helical" evidence="1">
    <location>
        <begin position="159"/>
        <end position="176"/>
    </location>
</feature>
<evidence type="ECO:0000313" key="3">
    <source>
        <dbReference type="WBParaSite" id="ALUE_0000547701-mRNA-1"/>
    </source>
</evidence>
<keyword evidence="2" id="KW-1185">Reference proteome</keyword>
<accession>A0A0M3HSL4</accession>
<evidence type="ECO:0000256" key="1">
    <source>
        <dbReference type="SAM" id="Phobius"/>
    </source>
</evidence>
<dbReference type="Proteomes" id="UP000036681">
    <property type="component" value="Unplaced"/>
</dbReference>
<keyword evidence="1" id="KW-0812">Transmembrane</keyword>
<dbReference type="WBParaSite" id="ALUE_0000547701-mRNA-1">
    <property type="protein sequence ID" value="ALUE_0000547701-mRNA-1"/>
    <property type="gene ID" value="ALUE_0000547701"/>
</dbReference>
<evidence type="ECO:0000313" key="2">
    <source>
        <dbReference type="Proteomes" id="UP000036681"/>
    </source>
</evidence>
<keyword evidence="1" id="KW-1133">Transmembrane helix</keyword>
<protein>
    <submittedName>
        <fullName evidence="3">Uncharacterized protein</fullName>
    </submittedName>
</protein>
<sequence>MLCRSFYRFAEASDAMKWQISSELKEKEDVAQKKIACVSTRQREKIVDSKMMRPPQYPECMSDGKGTPIDKSQFQIFAARKCYAKDDSEYKIEHHRLFLKATKSCLLPIMVSSGERCPVCSTIISTKLPLPLATKYERPLRYATTQTATYHLMNAPPRFVAVLIIPSMAFFVLSEFHNMKKPQMTRSPTFDSRTALCAQTCINENLLEETSARSANRLYRQLPLSPNASAA</sequence>
<reference evidence="3" key="1">
    <citation type="submission" date="2017-02" db="UniProtKB">
        <authorList>
            <consortium name="WormBaseParasite"/>
        </authorList>
    </citation>
    <scope>IDENTIFICATION</scope>
</reference>